<feature type="transmembrane region" description="Helical" evidence="9">
    <location>
        <begin position="145"/>
        <end position="167"/>
    </location>
</feature>
<feature type="transmembrane region" description="Helical" evidence="9">
    <location>
        <begin position="484"/>
        <end position="503"/>
    </location>
</feature>
<dbReference type="PANTHER" id="PTHR11654">
    <property type="entry name" value="OLIGOPEPTIDE TRANSPORTER-RELATED"/>
    <property type="match status" value="1"/>
</dbReference>
<feature type="compositionally biased region" description="Basic and acidic residues" evidence="8">
    <location>
        <begin position="1"/>
        <end position="16"/>
    </location>
</feature>
<dbReference type="GO" id="GO:0071916">
    <property type="term" value="F:dipeptide transmembrane transporter activity"/>
    <property type="evidence" value="ECO:0007669"/>
    <property type="project" value="UniProtKB-ARBA"/>
</dbReference>
<feature type="transmembrane region" description="Helical" evidence="9">
    <location>
        <begin position="235"/>
        <end position="254"/>
    </location>
</feature>
<reference evidence="10" key="1">
    <citation type="journal article" date="2020" name="Stud. Mycol.">
        <title>101 Dothideomycetes genomes: a test case for predicting lifestyles and emergence of pathogens.</title>
        <authorList>
            <person name="Haridas S."/>
            <person name="Albert R."/>
            <person name="Binder M."/>
            <person name="Bloem J."/>
            <person name="Labutti K."/>
            <person name="Salamov A."/>
            <person name="Andreopoulos B."/>
            <person name="Baker S."/>
            <person name="Barry K."/>
            <person name="Bills G."/>
            <person name="Bluhm B."/>
            <person name="Cannon C."/>
            <person name="Castanera R."/>
            <person name="Culley D."/>
            <person name="Daum C."/>
            <person name="Ezra D."/>
            <person name="Gonzalez J."/>
            <person name="Henrissat B."/>
            <person name="Kuo A."/>
            <person name="Liang C."/>
            <person name="Lipzen A."/>
            <person name="Lutzoni F."/>
            <person name="Magnuson J."/>
            <person name="Mondo S."/>
            <person name="Nolan M."/>
            <person name="Ohm R."/>
            <person name="Pangilinan J."/>
            <person name="Park H.-J."/>
            <person name="Ramirez L."/>
            <person name="Alfaro M."/>
            <person name="Sun H."/>
            <person name="Tritt A."/>
            <person name="Yoshinaga Y."/>
            <person name="Zwiers L.-H."/>
            <person name="Turgeon B."/>
            <person name="Goodwin S."/>
            <person name="Spatafora J."/>
            <person name="Crous P."/>
            <person name="Grigoriev I."/>
        </authorList>
    </citation>
    <scope>NUCLEOTIDE SEQUENCE</scope>
    <source>
        <strain evidence="10">CBS 115976</strain>
    </source>
</reference>
<gene>
    <name evidence="10" type="ORF">BT63DRAFT_421020</name>
</gene>
<organism evidence="10 11">
    <name type="scientific">Microthyrium microscopicum</name>
    <dbReference type="NCBI Taxonomy" id="703497"/>
    <lineage>
        <taxon>Eukaryota</taxon>
        <taxon>Fungi</taxon>
        <taxon>Dikarya</taxon>
        <taxon>Ascomycota</taxon>
        <taxon>Pezizomycotina</taxon>
        <taxon>Dothideomycetes</taxon>
        <taxon>Dothideomycetes incertae sedis</taxon>
        <taxon>Microthyriales</taxon>
        <taxon>Microthyriaceae</taxon>
        <taxon>Microthyrium</taxon>
    </lineage>
</organism>
<feature type="transmembrane region" description="Helical" evidence="9">
    <location>
        <begin position="121"/>
        <end position="138"/>
    </location>
</feature>
<keyword evidence="4 7" id="KW-0812">Transmembrane</keyword>
<keyword evidence="6 9" id="KW-0472">Membrane</keyword>
<evidence type="ECO:0000256" key="5">
    <source>
        <dbReference type="ARBA" id="ARBA00022989"/>
    </source>
</evidence>
<dbReference type="PROSITE" id="PS01022">
    <property type="entry name" value="PTR2_1"/>
    <property type="match status" value="1"/>
</dbReference>
<name>A0A6A6UKR5_9PEZI</name>
<dbReference type="InterPro" id="IPR036259">
    <property type="entry name" value="MFS_trans_sf"/>
</dbReference>
<feature type="transmembrane region" description="Helical" evidence="9">
    <location>
        <begin position="433"/>
        <end position="455"/>
    </location>
</feature>
<evidence type="ECO:0000313" key="10">
    <source>
        <dbReference type="EMBL" id="KAF2672812.1"/>
    </source>
</evidence>
<evidence type="ECO:0000256" key="6">
    <source>
        <dbReference type="ARBA" id="ARBA00023136"/>
    </source>
</evidence>
<protein>
    <submittedName>
        <fullName evidence="10">Peptide transporter PTR2-A</fullName>
    </submittedName>
</protein>
<evidence type="ECO:0000256" key="9">
    <source>
        <dbReference type="SAM" id="Phobius"/>
    </source>
</evidence>
<dbReference type="AlphaFoldDB" id="A0A6A6UKR5"/>
<dbReference type="Pfam" id="PF00854">
    <property type="entry name" value="PTR2"/>
    <property type="match status" value="1"/>
</dbReference>
<dbReference type="InterPro" id="IPR018456">
    <property type="entry name" value="PTR2_symporter_CS"/>
</dbReference>
<feature type="transmembrane region" description="Helical" evidence="9">
    <location>
        <begin position="173"/>
        <end position="193"/>
    </location>
</feature>
<evidence type="ECO:0000256" key="4">
    <source>
        <dbReference type="ARBA" id="ARBA00022692"/>
    </source>
</evidence>
<comment type="subcellular location">
    <subcellularLocation>
        <location evidence="1 7">Membrane</location>
        <topology evidence="1 7">Multi-pass membrane protein</topology>
    </subcellularLocation>
</comment>
<accession>A0A6A6UKR5</accession>
<evidence type="ECO:0000256" key="7">
    <source>
        <dbReference type="RuleBase" id="RU003755"/>
    </source>
</evidence>
<proteinExistence type="inferred from homology"/>
<dbReference type="OrthoDB" id="8904098at2759"/>
<evidence type="ECO:0000256" key="1">
    <source>
        <dbReference type="ARBA" id="ARBA00004141"/>
    </source>
</evidence>
<keyword evidence="5 9" id="KW-1133">Transmembrane helix</keyword>
<feature type="region of interest" description="Disordered" evidence="8">
    <location>
        <begin position="1"/>
        <end position="21"/>
    </location>
</feature>
<dbReference type="GO" id="GO:0005886">
    <property type="term" value="C:plasma membrane"/>
    <property type="evidence" value="ECO:0007669"/>
    <property type="project" value="UniProtKB-ARBA"/>
</dbReference>
<feature type="transmembrane region" description="Helical" evidence="9">
    <location>
        <begin position="260"/>
        <end position="281"/>
    </location>
</feature>
<dbReference type="EMBL" id="MU004231">
    <property type="protein sequence ID" value="KAF2672812.1"/>
    <property type="molecule type" value="Genomic_DNA"/>
</dbReference>
<feature type="transmembrane region" description="Helical" evidence="9">
    <location>
        <begin position="350"/>
        <end position="369"/>
    </location>
</feature>
<dbReference type="FunFam" id="1.20.1250.20:FF:000085">
    <property type="entry name" value="MFS peptide transporter Ptr2"/>
    <property type="match status" value="1"/>
</dbReference>
<feature type="transmembrane region" description="Helical" evidence="9">
    <location>
        <begin position="542"/>
        <end position="564"/>
    </location>
</feature>
<evidence type="ECO:0000256" key="3">
    <source>
        <dbReference type="ARBA" id="ARBA00022448"/>
    </source>
</evidence>
<dbReference type="Gene3D" id="1.20.1250.20">
    <property type="entry name" value="MFS general substrate transporter like domains"/>
    <property type="match status" value="1"/>
</dbReference>
<keyword evidence="3 7" id="KW-0813">Transport</keyword>
<dbReference type="PROSITE" id="PS01023">
    <property type="entry name" value="PTR2_2"/>
    <property type="match status" value="1"/>
</dbReference>
<keyword evidence="11" id="KW-1185">Reference proteome</keyword>
<evidence type="ECO:0000256" key="2">
    <source>
        <dbReference type="ARBA" id="ARBA00005982"/>
    </source>
</evidence>
<comment type="similarity">
    <text evidence="2 7">Belongs to the major facilitator superfamily. Proton-dependent oligopeptide transporter (POT/PTR) (TC 2.A.17) family.</text>
</comment>
<feature type="transmembrane region" description="Helical" evidence="9">
    <location>
        <begin position="404"/>
        <end position="421"/>
    </location>
</feature>
<sequence>MSHEKTPESIHEDSSHGMRKSSIGEDFLAEPGFEAPTEEELLTLRRVSDKIPVKAFTIAFVELVERLSYYGCVQVYSNYIQFDRPGTATGKALDPNASDAQPGFLGYQQRVANGITTLNQFWVYLIPLFGAYVADTYWGRFKTIWVSVLIAIVGHIILICSAIPSLIDNSGRGGAMAVFIIGMLIMGIGTGGFKPNISPLIAEQIPHERIFVKTLKSGERVIVDPAVTISRVYNWFYLFINIGALVGQISMAYAERYVGFWLSFLLPTIAFVVTLPVLFFCRNMYKRSPPTGSVLGPAFKLLMYGLKKNISANPVKSYKRMTDGGFWDRIKPSVFAPGTRPKWMTFDDAWVSEVARGFAACKVFVWYPLWWLTYNQINNNLTAQAAQMELHGVPNDVISNLDPFALIILIPVCDVLIYPFLRKIGINFSPIKRMFAGFMVGAMAMIWACVLQAYIYKKSPCGDFASDCDAGKATINVWAQTGSYILIALSEIFASITSLEYAFSKAPKNMRSMVMAVALFTSALAAALGEAFTSVSQDPLLVWNYGSMAVISFVAGILFIFMFWSLDKQEDALNALPTGHVRREQLDEEGGLPMPVDKALAPEKF</sequence>
<dbReference type="Proteomes" id="UP000799302">
    <property type="component" value="Unassembled WGS sequence"/>
</dbReference>
<evidence type="ECO:0000256" key="8">
    <source>
        <dbReference type="SAM" id="MobiDB-lite"/>
    </source>
</evidence>
<dbReference type="InterPro" id="IPR000109">
    <property type="entry name" value="POT_fam"/>
</dbReference>
<feature type="transmembrane region" description="Helical" evidence="9">
    <location>
        <begin position="515"/>
        <end position="536"/>
    </location>
</feature>
<dbReference type="SUPFAM" id="SSF103473">
    <property type="entry name" value="MFS general substrate transporter"/>
    <property type="match status" value="1"/>
</dbReference>
<evidence type="ECO:0000313" key="11">
    <source>
        <dbReference type="Proteomes" id="UP000799302"/>
    </source>
</evidence>